<dbReference type="Gene3D" id="3.30.1870.10">
    <property type="entry name" value="EreA-like, domain 2"/>
    <property type="match status" value="1"/>
</dbReference>
<evidence type="ECO:0000313" key="3">
    <source>
        <dbReference type="EMBL" id="QOW11847.1"/>
    </source>
</evidence>
<dbReference type="SUPFAM" id="SSF159501">
    <property type="entry name" value="EreA/ChaN-like"/>
    <property type="match status" value="1"/>
</dbReference>
<feature type="chain" id="PRO_5032606276" evidence="2">
    <location>
        <begin position="21"/>
        <end position="446"/>
    </location>
</feature>
<feature type="signal peptide" evidence="2">
    <location>
        <begin position="1"/>
        <end position="20"/>
    </location>
</feature>
<reference evidence="3 4" key="1">
    <citation type="submission" date="2019-05" db="EMBL/GenBank/DDBJ databases">
        <title>Chryseobacterium sp. isolated from King George Island, maritime Antarctica.</title>
        <authorList>
            <person name="Peng X."/>
        </authorList>
    </citation>
    <scope>NUCLEOTIDE SEQUENCE [LARGE SCALE GENOMIC DNA]</scope>
    <source>
        <strain evidence="3 4">7-3A</strain>
    </source>
</reference>
<name>A0A7M2YC50_9FLAO</name>
<protein>
    <submittedName>
        <fullName evidence="3">Erythromycin esterase family protein</fullName>
    </submittedName>
</protein>
<dbReference type="InterPro" id="IPR007815">
    <property type="entry name" value="Emycin_Estase"/>
</dbReference>
<dbReference type="InterPro" id="IPR052036">
    <property type="entry name" value="Hydrolase/PRTase-associated"/>
</dbReference>
<organism evidence="3 4">
    <name type="scientific">Kaistella flava</name>
    <name type="common">ex Peng et al. 2021</name>
    <dbReference type="NCBI Taxonomy" id="2038776"/>
    <lineage>
        <taxon>Bacteria</taxon>
        <taxon>Pseudomonadati</taxon>
        <taxon>Bacteroidota</taxon>
        <taxon>Flavobacteriia</taxon>
        <taxon>Flavobacteriales</taxon>
        <taxon>Weeksellaceae</taxon>
        <taxon>Chryseobacterium group</taxon>
        <taxon>Kaistella</taxon>
    </lineage>
</organism>
<dbReference type="PANTHER" id="PTHR31299:SF0">
    <property type="entry name" value="ESTERASE, PUTATIVE (AFU_ORTHOLOGUE AFUA_1G05850)-RELATED"/>
    <property type="match status" value="1"/>
</dbReference>
<dbReference type="EMBL" id="CP040442">
    <property type="protein sequence ID" value="QOW11847.1"/>
    <property type="molecule type" value="Genomic_DNA"/>
</dbReference>
<dbReference type="CDD" id="cd14728">
    <property type="entry name" value="Ere-like"/>
    <property type="match status" value="1"/>
</dbReference>
<dbReference type="Gene3D" id="3.40.1660.10">
    <property type="entry name" value="EreA-like (biosynthetic domain)"/>
    <property type="match status" value="1"/>
</dbReference>
<keyword evidence="1" id="KW-0175">Coiled coil</keyword>
<dbReference type="PANTHER" id="PTHR31299">
    <property type="entry name" value="ESTERASE, PUTATIVE (AFU_ORTHOLOGUE AFUA_1G05850)-RELATED"/>
    <property type="match status" value="1"/>
</dbReference>
<evidence type="ECO:0000313" key="4">
    <source>
        <dbReference type="Proteomes" id="UP000594195"/>
    </source>
</evidence>
<dbReference type="AlphaFoldDB" id="A0A7M2YC50"/>
<gene>
    <name evidence="3" type="ORF">Q73A0000_16510</name>
</gene>
<dbReference type="RefSeq" id="WP_193812017.1">
    <property type="nucleotide sequence ID" value="NZ_CP040442.1"/>
</dbReference>
<dbReference type="Proteomes" id="UP000594195">
    <property type="component" value="Chromosome"/>
</dbReference>
<evidence type="ECO:0000256" key="2">
    <source>
        <dbReference type="SAM" id="SignalP"/>
    </source>
</evidence>
<proteinExistence type="predicted"/>
<dbReference type="Pfam" id="PF05139">
    <property type="entry name" value="Erythro_esteras"/>
    <property type="match status" value="1"/>
</dbReference>
<sequence length="446" mass="51459">MKFQNLQNKFFIILAFTLLACSTTLPTNKNTETVKIAAAKTIDKAIPYYPLENEKDLDVLLNAINDARVVLLGESTHGTHEYYKWSEEITKRLVTEKGFNLVLVEGDWADSYKVNQFIKGPLQDSIAAVKLLKVYDRWPEYMWGNYEIASMIFWLNQFNQEKADEKKVGFYGLDLYSFWDWSEPNNIVKDTILINAEKKVRKTFTSYNNSALTYSRKVEDLKVNHQNLTENLSKIITERYGKTGATKESTFLMQQEALLALEGERYFRTMVTNRQKSWNIRDTYMAETIKRILLFYGENAKAVIWIHNAHSGDVDYSNMKGAYTSVGKILKNELGSKQVFTSAFGTYEGYVMTGYPWYSTIKKNQPLSKAKKGSWEYVLHELGPENKILISKDFEKNHRYNQSIPFRSVGASFSGTNEVYGTSIIPKRYDAFLYIDSTTALHPITR</sequence>
<dbReference type="Gene3D" id="1.20.1440.30">
    <property type="entry name" value="Biosynthetic Protein domain"/>
    <property type="match status" value="1"/>
</dbReference>
<dbReference type="PROSITE" id="PS51257">
    <property type="entry name" value="PROKAR_LIPOPROTEIN"/>
    <property type="match status" value="1"/>
</dbReference>
<keyword evidence="2" id="KW-0732">Signal</keyword>
<dbReference type="GO" id="GO:0046677">
    <property type="term" value="P:response to antibiotic"/>
    <property type="evidence" value="ECO:0007669"/>
    <property type="project" value="InterPro"/>
</dbReference>
<evidence type="ECO:0000256" key="1">
    <source>
        <dbReference type="SAM" id="Coils"/>
    </source>
</evidence>
<dbReference type="KEGG" id="kfa:Q73A0000_16510"/>
<feature type="coiled-coil region" evidence="1">
    <location>
        <begin position="211"/>
        <end position="238"/>
    </location>
</feature>
<accession>A0A7M2YC50</accession>
<keyword evidence="4" id="KW-1185">Reference proteome</keyword>